<gene>
    <name evidence="2" type="ORF">IQ235_13915</name>
</gene>
<proteinExistence type="predicted"/>
<protein>
    <submittedName>
        <fullName evidence="2">Uncharacterized protein</fullName>
    </submittedName>
</protein>
<reference evidence="2" key="1">
    <citation type="submission" date="2020-10" db="EMBL/GenBank/DDBJ databases">
        <authorList>
            <person name="Castelo-Branco R."/>
            <person name="Eusebio N."/>
            <person name="Adriana R."/>
            <person name="Vieira A."/>
            <person name="Brugerolle De Fraissinette N."/>
            <person name="Rezende De Castro R."/>
            <person name="Schneider M.P."/>
            <person name="Vasconcelos V."/>
            <person name="Leao P.N."/>
        </authorList>
    </citation>
    <scope>NUCLEOTIDE SEQUENCE</scope>
    <source>
        <strain evidence="2">LEGE 11467</strain>
    </source>
</reference>
<dbReference type="RefSeq" id="WP_264322067.1">
    <property type="nucleotide sequence ID" value="NZ_JADEXN010000259.1"/>
</dbReference>
<dbReference type="Proteomes" id="UP000621799">
    <property type="component" value="Unassembled WGS sequence"/>
</dbReference>
<dbReference type="EMBL" id="JADEXN010000259">
    <property type="protein sequence ID" value="MBE9041876.1"/>
    <property type="molecule type" value="Genomic_DNA"/>
</dbReference>
<keyword evidence="3" id="KW-1185">Reference proteome</keyword>
<feature type="transmembrane region" description="Helical" evidence="1">
    <location>
        <begin position="68"/>
        <end position="87"/>
    </location>
</feature>
<feature type="transmembrane region" description="Helical" evidence="1">
    <location>
        <begin position="130"/>
        <end position="148"/>
    </location>
</feature>
<dbReference type="AlphaFoldDB" id="A0A928ZAP2"/>
<sequence length="149" mass="17379">MSKHINLLGYSLWVESPKNGTLDRISPVQPLYSPTVLAAYSFIVNLFSGCLLYGVNLSRRGKKRQGRLFVLISGMGLFLSLWNATLHGNRQEPLVFLFDGFIVISLYRMEKPHFEREVRRGCQIARWWPPFIWIILTFTILWVCKFLQQ</sequence>
<organism evidence="2 3">
    <name type="scientific">Zarconia navalis LEGE 11467</name>
    <dbReference type="NCBI Taxonomy" id="1828826"/>
    <lineage>
        <taxon>Bacteria</taxon>
        <taxon>Bacillati</taxon>
        <taxon>Cyanobacteriota</taxon>
        <taxon>Cyanophyceae</taxon>
        <taxon>Oscillatoriophycideae</taxon>
        <taxon>Oscillatoriales</taxon>
        <taxon>Oscillatoriales incertae sedis</taxon>
        <taxon>Zarconia</taxon>
        <taxon>Zarconia navalis</taxon>
    </lineage>
</organism>
<feature type="transmembrane region" description="Helical" evidence="1">
    <location>
        <begin position="37"/>
        <end position="56"/>
    </location>
</feature>
<name>A0A928ZAP2_9CYAN</name>
<evidence type="ECO:0000313" key="2">
    <source>
        <dbReference type="EMBL" id="MBE9041876.1"/>
    </source>
</evidence>
<keyword evidence="1" id="KW-0812">Transmembrane</keyword>
<accession>A0A928ZAP2</accession>
<keyword evidence="1" id="KW-0472">Membrane</keyword>
<evidence type="ECO:0000313" key="3">
    <source>
        <dbReference type="Proteomes" id="UP000621799"/>
    </source>
</evidence>
<evidence type="ECO:0000256" key="1">
    <source>
        <dbReference type="SAM" id="Phobius"/>
    </source>
</evidence>
<comment type="caution">
    <text evidence="2">The sequence shown here is derived from an EMBL/GenBank/DDBJ whole genome shotgun (WGS) entry which is preliminary data.</text>
</comment>
<keyword evidence="1" id="KW-1133">Transmembrane helix</keyword>